<dbReference type="PROSITE" id="PS51257">
    <property type="entry name" value="PROKAR_LIPOPROTEIN"/>
    <property type="match status" value="1"/>
</dbReference>
<dbReference type="PANTHER" id="PTHR43649">
    <property type="entry name" value="ARABINOSE-BINDING PROTEIN-RELATED"/>
    <property type="match status" value="1"/>
</dbReference>
<evidence type="ECO:0000256" key="1">
    <source>
        <dbReference type="ARBA" id="ARBA00008520"/>
    </source>
</evidence>
<dbReference type="EMBL" id="JAGGLG010000017">
    <property type="protein sequence ID" value="MBP2018748.1"/>
    <property type="molecule type" value="Genomic_DNA"/>
</dbReference>
<accession>A0ABS4JT84</accession>
<reference evidence="5 6" key="1">
    <citation type="submission" date="2021-03" db="EMBL/GenBank/DDBJ databases">
        <title>Genomic Encyclopedia of Type Strains, Phase IV (KMG-IV): sequencing the most valuable type-strain genomes for metagenomic binning, comparative biology and taxonomic classification.</title>
        <authorList>
            <person name="Goeker M."/>
        </authorList>
    </citation>
    <scope>NUCLEOTIDE SEQUENCE [LARGE SCALE GENOMIC DNA]</scope>
    <source>
        <strain evidence="5 6">DSM 27138</strain>
    </source>
</reference>
<proteinExistence type="inferred from homology"/>
<keyword evidence="4" id="KW-0732">Signal</keyword>
<keyword evidence="2" id="KW-0813">Transport</keyword>
<evidence type="ECO:0000256" key="4">
    <source>
        <dbReference type="SAM" id="SignalP"/>
    </source>
</evidence>
<dbReference type="Gene3D" id="3.40.190.10">
    <property type="entry name" value="Periplasmic binding protein-like II"/>
    <property type="match status" value="2"/>
</dbReference>
<evidence type="ECO:0000313" key="5">
    <source>
        <dbReference type="EMBL" id="MBP2018748.1"/>
    </source>
</evidence>
<feature type="chain" id="PRO_5046699865" evidence="4">
    <location>
        <begin position="20"/>
        <end position="450"/>
    </location>
</feature>
<dbReference type="RefSeq" id="WP_209466876.1">
    <property type="nucleotide sequence ID" value="NZ_JAGGLG010000017.1"/>
</dbReference>
<evidence type="ECO:0000256" key="2">
    <source>
        <dbReference type="ARBA" id="ARBA00022448"/>
    </source>
</evidence>
<gene>
    <name evidence="5" type="ORF">J2Z79_002163</name>
</gene>
<evidence type="ECO:0000256" key="3">
    <source>
        <dbReference type="SAM" id="MobiDB-lite"/>
    </source>
</evidence>
<feature type="signal peptide" evidence="4">
    <location>
        <begin position="1"/>
        <end position="19"/>
    </location>
</feature>
<feature type="region of interest" description="Disordered" evidence="3">
    <location>
        <begin position="24"/>
        <end position="55"/>
    </location>
</feature>
<keyword evidence="6" id="KW-1185">Reference proteome</keyword>
<evidence type="ECO:0000313" key="6">
    <source>
        <dbReference type="Proteomes" id="UP001519289"/>
    </source>
</evidence>
<dbReference type="InterPro" id="IPR050490">
    <property type="entry name" value="Bact_solute-bd_prot1"/>
</dbReference>
<organism evidence="5 6">
    <name type="scientific">Symbiobacterium terraclitae</name>
    <dbReference type="NCBI Taxonomy" id="557451"/>
    <lineage>
        <taxon>Bacteria</taxon>
        <taxon>Bacillati</taxon>
        <taxon>Bacillota</taxon>
        <taxon>Clostridia</taxon>
        <taxon>Eubacteriales</taxon>
        <taxon>Symbiobacteriaceae</taxon>
        <taxon>Symbiobacterium</taxon>
    </lineage>
</organism>
<dbReference type="Proteomes" id="UP001519289">
    <property type="component" value="Unassembled WGS sequence"/>
</dbReference>
<feature type="compositionally biased region" description="Low complexity" evidence="3">
    <location>
        <begin position="35"/>
        <end position="52"/>
    </location>
</feature>
<dbReference type="InterPro" id="IPR006059">
    <property type="entry name" value="SBP"/>
</dbReference>
<sequence>MRRKHWLVSVLLIASMLLAACGSKGGSQTQTPDAGTGSQTQTPSTSQPQQTGSEKKTVTILGAVVGTEETMFNEVIADFEAANPDIDVVYTGANDFATLIEVKAQGGDPPDIAMFPQPGGAQRMAELGYLVPLWPEILANVDQNYEPMWKELGTFGGTPYGIFHRVNAKGWIWYNKPAFEAAGYEVPKTWDELMALVEKMRGTGIAPFCDGIAAGDATGWKGTDWIESIMLRTTSTENYDRWVAGELKFNSPEVKRAFELLGDIWMTPGNVYGGQDSIALTDVAEAAKGLFTNPAQCWLHFQGSFVTSFFQEDVQANLDENVGVFIMPPIDPAVEPGLAVGGDIFVVFKGHDRPEVKKFMEWLTTVDATKKWAAMGSSLFPHKGQDLNVYKTELERTMAETIINAKAGRFDGSDAMPAELNRAFWVGITNWVSGASDLDTALQEIDAALQ</sequence>
<comment type="similarity">
    <text evidence="1">Belongs to the bacterial solute-binding protein 1 family.</text>
</comment>
<dbReference type="PANTHER" id="PTHR43649:SF29">
    <property type="entry name" value="OSMOPROTECTIVE COMPOUNDS-BINDING PROTEIN GGTB"/>
    <property type="match status" value="1"/>
</dbReference>
<comment type="caution">
    <text evidence="5">The sequence shown here is derived from an EMBL/GenBank/DDBJ whole genome shotgun (WGS) entry which is preliminary data.</text>
</comment>
<dbReference type="Pfam" id="PF01547">
    <property type="entry name" value="SBP_bac_1"/>
    <property type="match status" value="1"/>
</dbReference>
<protein>
    <submittedName>
        <fullName evidence="5">Alpha-glucoside transport system substrate-binding protein</fullName>
    </submittedName>
</protein>
<name>A0ABS4JT84_9FIRM</name>
<dbReference type="SUPFAM" id="SSF53850">
    <property type="entry name" value="Periplasmic binding protein-like II"/>
    <property type="match status" value="1"/>
</dbReference>